<evidence type="ECO:0000313" key="3">
    <source>
        <dbReference type="Proteomes" id="UP000275846"/>
    </source>
</evidence>
<dbReference type="WBParaSite" id="SSLN_0001625001-mRNA-1">
    <property type="protein sequence ID" value="SSLN_0001625001-mRNA-1"/>
    <property type="gene ID" value="SSLN_0001625001"/>
</dbReference>
<dbReference type="OrthoDB" id="413900at2759"/>
<dbReference type="AlphaFoldDB" id="A0A183TGQ8"/>
<feature type="region of interest" description="Disordered" evidence="1">
    <location>
        <begin position="85"/>
        <end position="107"/>
    </location>
</feature>
<proteinExistence type="predicted"/>
<name>A0A183TGQ8_SCHSO</name>
<evidence type="ECO:0000313" key="2">
    <source>
        <dbReference type="EMBL" id="VDM02042.1"/>
    </source>
</evidence>
<evidence type="ECO:0000313" key="4">
    <source>
        <dbReference type="WBParaSite" id="SSLN_0001625001-mRNA-1"/>
    </source>
</evidence>
<dbReference type="Proteomes" id="UP000275846">
    <property type="component" value="Unassembled WGS sequence"/>
</dbReference>
<keyword evidence="3" id="KW-1185">Reference proteome</keyword>
<evidence type="ECO:0000256" key="1">
    <source>
        <dbReference type="SAM" id="MobiDB-lite"/>
    </source>
</evidence>
<gene>
    <name evidence="2" type="ORF">SSLN_LOCUS15656</name>
</gene>
<organism evidence="4">
    <name type="scientific">Schistocephalus solidus</name>
    <name type="common">Tapeworm</name>
    <dbReference type="NCBI Taxonomy" id="70667"/>
    <lineage>
        <taxon>Eukaryota</taxon>
        <taxon>Metazoa</taxon>
        <taxon>Spiralia</taxon>
        <taxon>Lophotrochozoa</taxon>
        <taxon>Platyhelminthes</taxon>
        <taxon>Cestoda</taxon>
        <taxon>Eucestoda</taxon>
        <taxon>Diphyllobothriidea</taxon>
        <taxon>Diphyllobothriidae</taxon>
        <taxon>Schistocephalus</taxon>
    </lineage>
</organism>
<protein>
    <submittedName>
        <fullName evidence="2 4">Uncharacterized protein</fullName>
    </submittedName>
</protein>
<reference evidence="2 3" key="2">
    <citation type="submission" date="2018-11" db="EMBL/GenBank/DDBJ databases">
        <authorList>
            <consortium name="Pathogen Informatics"/>
        </authorList>
    </citation>
    <scope>NUCLEOTIDE SEQUENCE [LARGE SCALE GENOMIC DNA]</scope>
    <source>
        <strain evidence="2 3">NST_G2</strain>
    </source>
</reference>
<accession>A0A183TGQ8</accession>
<reference evidence="4" key="1">
    <citation type="submission" date="2016-06" db="UniProtKB">
        <authorList>
            <consortium name="WormBaseParasite"/>
        </authorList>
    </citation>
    <scope>IDENTIFICATION</scope>
</reference>
<dbReference type="EMBL" id="UYSU01040165">
    <property type="protein sequence ID" value="VDM02042.1"/>
    <property type="molecule type" value="Genomic_DNA"/>
</dbReference>
<sequence>MRDLQSLGGCNDNGLLLCTFAEHFLLLTHSLIRLPTREKPTWMDPQSRCWQLLNYVLFRMRDQQDVLVRQMAGRITTMSAPISTRRKVTTQTQKDLRAPDENNSDDPALLREKLQILKRWTEHVENVHNCSSAISDGVIDPLPK</sequence>